<sequence length="284" mass="31751">MDVEQLQGAVQRLVWPDHGDLNCGESGHPAGHSCLLASDGTGIDEILRELSNWYGTPLTQDSALAALPSDIPVSWECVWAYGGRWIGLGRDTSAEVARPLLTVAHRPAPSTAGLPADASWVDRLVASTGWEPRELSEVDWADIESRLGTRLPSDYKRLIDTFGDGLFNSLLDVFTPDNVIWHTEYFARQGQESWEPHPPFPAPGGLVPWAGNEHEQSFYWVADDPDPDRWTVYATYEGPQEGIRFDCTASEFLFRQLTDPENPFSADYFRAHWFQACDPSDERS</sequence>
<gene>
    <name evidence="1" type="ORF">NBG84_28365</name>
</gene>
<dbReference type="SUPFAM" id="SSF160631">
    <property type="entry name" value="SMI1/KNR4-like"/>
    <property type="match status" value="1"/>
</dbReference>
<dbReference type="EMBL" id="JAMQAW010000036">
    <property type="protein sequence ID" value="MCM2392154.1"/>
    <property type="molecule type" value="Genomic_DNA"/>
</dbReference>
<proteinExistence type="predicted"/>
<dbReference type="InterPro" id="IPR037883">
    <property type="entry name" value="Knr4/Smi1-like_sf"/>
</dbReference>
<reference evidence="1" key="1">
    <citation type="submission" date="2022-06" db="EMBL/GenBank/DDBJ databases">
        <title>Genome public.</title>
        <authorList>
            <person name="Sun Q."/>
        </authorList>
    </citation>
    <scope>NUCLEOTIDE SEQUENCE</scope>
    <source>
        <strain evidence="1">CWNU-1</strain>
    </source>
</reference>
<protein>
    <submittedName>
        <fullName evidence="1">SMI1/KNR4 family protein</fullName>
    </submittedName>
</protein>
<accession>A0ABT0UW17</accession>
<organism evidence="1 2">
    <name type="scientific">Streptomyces albipurpureus</name>
    <dbReference type="NCBI Taxonomy" id="2897419"/>
    <lineage>
        <taxon>Bacteria</taxon>
        <taxon>Bacillati</taxon>
        <taxon>Actinomycetota</taxon>
        <taxon>Actinomycetes</taxon>
        <taxon>Kitasatosporales</taxon>
        <taxon>Streptomycetaceae</taxon>
        <taxon>Streptomyces</taxon>
    </lineage>
</organism>
<dbReference type="Pfam" id="PF14568">
    <property type="entry name" value="SUKH_6"/>
    <property type="match status" value="1"/>
</dbReference>
<name>A0ABT0UW17_9ACTN</name>
<evidence type="ECO:0000313" key="1">
    <source>
        <dbReference type="EMBL" id="MCM2392154.1"/>
    </source>
</evidence>
<keyword evidence="2" id="KW-1185">Reference proteome</keyword>
<dbReference type="RefSeq" id="WP_250922464.1">
    <property type="nucleotide sequence ID" value="NZ_JAMQAW010000036.1"/>
</dbReference>
<dbReference type="Proteomes" id="UP001431429">
    <property type="component" value="Unassembled WGS sequence"/>
</dbReference>
<comment type="caution">
    <text evidence="1">The sequence shown here is derived from an EMBL/GenBank/DDBJ whole genome shotgun (WGS) entry which is preliminary data.</text>
</comment>
<evidence type="ECO:0000313" key="2">
    <source>
        <dbReference type="Proteomes" id="UP001431429"/>
    </source>
</evidence>
<dbReference type="Gene3D" id="3.40.1580.10">
    <property type="entry name" value="SMI1/KNR4-like"/>
    <property type="match status" value="1"/>
</dbReference>